<accession>A0A066WUU7</accession>
<evidence type="ECO:0000313" key="1">
    <source>
        <dbReference type="EMBL" id="KDN60462.1"/>
    </source>
</evidence>
<dbReference type="EMBL" id="JMSE01001510">
    <property type="protein sequence ID" value="KDN60462.1"/>
    <property type="molecule type" value="Genomic_DNA"/>
</dbReference>
<sequence length="13" mass="1469">MTILFTQTRIASS</sequence>
<dbReference type="Proteomes" id="UP000027238">
    <property type="component" value="Unassembled WGS sequence"/>
</dbReference>
<dbReference type="HOGENOM" id="CLU_3436061_0_0_1"/>
<name>A0A066WUU7_COLSU</name>
<keyword evidence="2" id="KW-1185">Reference proteome</keyword>
<protein>
    <submittedName>
        <fullName evidence="1">Uncharacterized protein</fullName>
    </submittedName>
</protein>
<proteinExistence type="predicted"/>
<gene>
    <name evidence="1" type="ORF">CSUB01_12542</name>
</gene>
<comment type="caution">
    <text evidence="1">The sequence shown here is derived from an EMBL/GenBank/DDBJ whole genome shotgun (WGS) entry which is preliminary data.</text>
</comment>
<evidence type="ECO:0000313" key="2">
    <source>
        <dbReference type="Proteomes" id="UP000027238"/>
    </source>
</evidence>
<organism evidence="1 2">
    <name type="scientific">Colletotrichum sublineola</name>
    <name type="common">Sorghum anthracnose fungus</name>
    <dbReference type="NCBI Taxonomy" id="1173701"/>
    <lineage>
        <taxon>Eukaryota</taxon>
        <taxon>Fungi</taxon>
        <taxon>Dikarya</taxon>
        <taxon>Ascomycota</taxon>
        <taxon>Pezizomycotina</taxon>
        <taxon>Sordariomycetes</taxon>
        <taxon>Hypocreomycetidae</taxon>
        <taxon>Glomerellales</taxon>
        <taxon>Glomerellaceae</taxon>
        <taxon>Colletotrichum</taxon>
        <taxon>Colletotrichum graminicola species complex</taxon>
    </lineage>
</organism>
<reference evidence="2" key="1">
    <citation type="journal article" date="2014" name="Genome Announc.">
        <title>Draft genome sequence of Colletotrichum sublineola, a destructive pathogen of cultivated sorghum.</title>
        <authorList>
            <person name="Baroncelli R."/>
            <person name="Sanz-Martin J.M."/>
            <person name="Rech G.E."/>
            <person name="Sukno S.A."/>
            <person name="Thon M.R."/>
        </authorList>
    </citation>
    <scope>NUCLEOTIDE SEQUENCE [LARGE SCALE GENOMIC DNA]</scope>
    <source>
        <strain evidence="2">TX430BB</strain>
    </source>
</reference>